<dbReference type="Pfam" id="PF16344">
    <property type="entry name" value="FecR_C"/>
    <property type="match status" value="1"/>
</dbReference>
<dbReference type="GO" id="GO:0016989">
    <property type="term" value="F:sigma factor antagonist activity"/>
    <property type="evidence" value="ECO:0007669"/>
    <property type="project" value="TreeGrafter"/>
</dbReference>
<dbReference type="Gene3D" id="3.55.50.30">
    <property type="match status" value="1"/>
</dbReference>
<dbReference type="EMBL" id="FUZF01000009">
    <property type="protein sequence ID" value="SKB76251.1"/>
    <property type="molecule type" value="Genomic_DNA"/>
</dbReference>
<organism evidence="3 4">
    <name type="scientific">Sphingobacterium nematocida</name>
    <dbReference type="NCBI Taxonomy" id="1513896"/>
    <lineage>
        <taxon>Bacteria</taxon>
        <taxon>Pseudomonadati</taxon>
        <taxon>Bacteroidota</taxon>
        <taxon>Sphingobacteriia</taxon>
        <taxon>Sphingobacteriales</taxon>
        <taxon>Sphingobacteriaceae</taxon>
        <taxon>Sphingobacterium</taxon>
    </lineage>
</organism>
<dbReference type="Proteomes" id="UP000190150">
    <property type="component" value="Unassembled WGS sequence"/>
</dbReference>
<protein>
    <submittedName>
        <fullName evidence="3">FecR family protein</fullName>
    </submittedName>
</protein>
<reference evidence="4" key="1">
    <citation type="submission" date="2017-02" db="EMBL/GenBank/DDBJ databases">
        <authorList>
            <person name="Varghese N."/>
            <person name="Submissions S."/>
        </authorList>
    </citation>
    <scope>NUCLEOTIDE SEQUENCE [LARGE SCALE GENOMIC DNA]</scope>
    <source>
        <strain evidence="4">DSM 24091</strain>
    </source>
</reference>
<dbReference type="Gene3D" id="2.60.120.1440">
    <property type="match status" value="1"/>
</dbReference>
<evidence type="ECO:0000259" key="2">
    <source>
        <dbReference type="Pfam" id="PF16344"/>
    </source>
</evidence>
<dbReference type="PANTHER" id="PTHR30273:SF2">
    <property type="entry name" value="PROTEIN FECR"/>
    <property type="match status" value="1"/>
</dbReference>
<proteinExistence type="predicted"/>
<dbReference type="AlphaFoldDB" id="A0A1T5DX58"/>
<sequence>MLQSETAEEREELIGYQDSQQHQESIQKALVEAFYMQKPLTDINSGQQEQILAAIRQLDAKPAIKPLWKRVLPWAAAAILLLCSTPLLFKKDKIENNLAQNVVSNIEWSSIDTGDLHKPFSKDPKPAEEKAILTLADGHQVDLAVLKEGESFTRGGLKIEKLEQGNLAIVFENTNTELANNKMNSISTPRGGLYWVTLGDGTKVQLNASTTLKFPSRFTGNQREVSLEGEGYFEVSKDRLKQFVVNSGKADRQQQVIVYGTVFNVMAYPEKSHTVTTLLEGSVKVVAGTAKKESFLVPNQQATWGTGNLQVHKADLTANLAWKNKLFYFADEKLENVMLEIARWYDVDVSYKGNAPQISIWGQISRDKTLSEVLDILAQTNDIRFDISGKEVMVRMK</sequence>
<evidence type="ECO:0000259" key="1">
    <source>
        <dbReference type="Pfam" id="PF04773"/>
    </source>
</evidence>
<keyword evidence="4" id="KW-1185">Reference proteome</keyword>
<feature type="domain" description="FecR protein" evidence="1">
    <location>
        <begin position="186"/>
        <end position="284"/>
    </location>
</feature>
<gene>
    <name evidence="3" type="ORF">SAMN05660841_02203</name>
</gene>
<accession>A0A1T5DX58</accession>
<name>A0A1T5DX58_9SPHI</name>
<dbReference type="InterPro" id="IPR006860">
    <property type="entry name" value="FecR"/>
</dbReference>
<feature type="domain" description="Protein FecR C-terminal" evidence="2">
    <location>
        <begin position="327"/>
        <end position="394"/>
    </location>
</feature>
<dbReference type="InterPro" id="IPR032508">
    <property type="entry name" value="FecR_C"/>
</dbReference>
<dbReference type="InterPro" id="IPR012373">
    <property type="entry name" value="Ferrdict_sens_TM"/>
</dbReference>
<dbReference type="STRING" id="1513896.SAMN05660841_02203"/>
<evidence type="ECO:0000313" key="4">
    <source>
        <dbReference type="Proteomes" id="UP000190150"/>
    </source>
</evidence>
<dbReference type="Pfam" id="PF04773">
    <property type="entry name" value="FecR"/>
    <property type="match status" value="1"/>
</dbReference>
<evidence type="ECO:0000313" key="3">
    <source>
        <dbReference type="EMBL" id="SKB76251.1"/>
    </source>
</evidence>
<dbReference type="PANTHER" id="PTHR30273">
    <property type="entry name" value="PERIPLASMIC SIGNAL SENSOR AND SIGMA FACTOR ACTIVATOR FECR-RELATED"/>
    <property type="match status" value="1"/>
</dbReference>